<sequence length="44" mass="5036">QNSPFAVTVDRVIEHAQFTDQELAFRTAIDGASILFIFREHLCK</sequence>
<reference evidence="1" key="1">
    <citation type="journal article" date="2014" name="Front. Microbiol.">
        <title>High frequency of phylogenetically diverse reductive dehalogenase-homologous genes in deep subseafloor sedimentary metagenomes.</title>
        <authorList>
            <person name="Kawai M."/>
            <person name="Futagami T."/>
            <person name="Toyoda A."/>
            <person name="Takaki Y."/>
            <person name="Nishi S."/>
            <person name="Hori S."/>
            <person name="Arai W."/>
            <person name="Tsubouchi T."/>
            <person name="Morono Y."/>
            <person name="Uchiyama I."/>
            <person name="Ito T."/>
            <person name="Fujiyama A."/>
            <person name="Inagaki F."/>
            <person name="Takami H."/>
        </authorList>
    </citation>
    <scope>NUCLEOTIDE SEQUENCE</scope>
    <source>
        <strain evidence="1">Expedition CK06-06</strain>
    </source>
</reference>
<comment type="caution">
    <text evidence="1">The sequence shown here is derived from an EMBL/GenBank/DDBJ whole genome shotgun (WGS) entry which is preliminary data.</text>
</comment>
<organism evidence="1">
    <name type="scientific">marine sediment metagenome</name>
    <dbReference type="NCBI Taxonomy" id="412755"/>
    <lineage>
        <taxon>unclassified sequences</taxon>
        <taxon>metagenomes</taxon>
        <taxon>ecological metagenomes</taxon>
    </lineage>
</organism>
<evidence type="ECO:0000313" key="1">
    <source>
        <dbReference type="EMBL" id="GAF93289.1"/>
    </source>
</evidence>
<name>X0TJ67_9ZZZZ</name>
<dbReference type="EMBL" id="BARS01014428">
    <property type="protein sequence ID" value="GAF93289.1"/>
    <property type="molecule type" value="Genomic_DNA"/>
</dbReference>
<proteinExistence type="predicted"/>
<dbReference type="AlphaFoldDB" id="X0TJ67"/>
<gene>
    <name evidence="1" type="ORF">S01H1_24332</name>
</gene>
<accession>X0TJ67</accession>
<feature type="non-terminal residue" evidence="1">
    <location>
        <position position="1"/>
    </location>
</feature>
<protein>
    <submittedName>
        <fullName evidence="1">Uncharacterized protein</fullName>
    </submittedName>
</protein>